<protein>
    <submittedName>
        <fullName evidence="3">DUF1206 domain-containing protein</fullName>
    </submittedName>
</protein>
<feature type="domain" description="DUF1206" evidence="2">
    <location>
        <begin position="36"/>
        <end position="104"/>
    </location>
</feature>
<feature type="transmembrane region" description="Helical" evidence="1">
    <location>
        <begin position="260"/>
        <end position="283"/>
    </location>
</feature>
<feature type="transmembrane region" description="Helical" evidence="1">
    <location>
        <begin position="168"/>
        <end position="188"/>
    </location>
</feature>
<dbReference type="Proteomes" id="UP000334019">
    <property type="component" value="Chromosome"/>
</dbReference>
<name>A0A5Q2RIA1_9ACTN</name>
<feature type="domain" description="DUF1206" evidence="2">
    <location>
        <begin position="219"/>
        <end position="285"/>
    </location>
</feature>
<reference evidence="3 4" key="1">
    <citation type="submission" date="2019-11" db="EMBL/GenBank/DDBJ databases">
        <authorList>
            <person name="He Y."/>
        </authorList>
    </citation>
    <scope>NUCLEOTIDE SEQUENCE [LARGE SCALE GENOMIC DNA]</scope>
    <source>
        <strain evidence="3 4">SCSIO 58843</strain>
    </source>
</reference>
<feature type="domain" description="DUF1206" evidence="2">
    <location>
        <begin position="122"/>
        <end position="193"/>
    </location>
</feature>
<gene>
    <name evidence="3" type="ORF">GH723_16205</name>
</gene>
<dbReference type="EMBL" id="CP045851">
    <property type="protein sequence ID" value="QGG96519.1"/>
    <property type="molecule type" value="Genomic_DNA"/>
</dbReference>
<dbReference type="AlphaFoldDB" id="A0A5Q2RIA1"/>
<feature type="transmembrane region" description="Helical" evidence="1">
    <location>
        <begin position="121"/>
        <end position="141"/>
    </location>
</feature>
<feature type="transmembrane region" description="Helical" evidence="1">
    <location>
        <begin position="83"/>
        <end position="101"/>
    </location>
</feature>
<keyword evidence="1" id="KW-0812">Transmembrane</keyword>
<dbReference type="Pfam" id="PF06724">
    <property type="entry name" value="DUF1206"/>
    <property type="match status" value="3"/>
</dbReference>
<sequence>MPGPTTRSSSGAADAASDAVADLARRHPEVVAAARVGWVAKGVVYVVLGLLAATLVVGGGGGGGSDQEVSQSGAIQELASTPLGTLGLWLVAIGLALHVLWRLASVALPAESSAKVWATRAAYVVSALTYAALAWSAVTLATGGSSGGSGDQESQVDSVTRSVMEMTAGRWIVGLAGLAVLAVGAVFIHRGWTESFAEELEPGGVGPVDQRSLRRMGVVGWVARGVMMLIVGWFVVQAAIQFSPDEAQGIDGALRDATSTWWGSLLVAVVALGLVVYGAYCALSAPRTRLTSPG</sequence>
<dbReference type="InterPro" id="IPR009597">
    <property type="entry name" value="DUF1206"/>
</dbReference>
<proteinExistence type="predicted"/>
<dbReference type="KEGG" id="atq:GH723_16205"/>
<organism evidence="3 4">
    <name type="scientific">Actinomarinicola tropica</name>
    <dbReference type="NCBI Taxonomy" id="2789776"/>
    <lineage>
        <taxon>Bacteria</taxon>
        <taxon>Bacillati</taxon>
        <taxon>Actinomycetota</taxon>
        <taxon>Acidimicrobiia</taxon>
        <taxon>Acidimicrobiales</taxon>
        <taxon>Iamiaceae</taxon>
        <taxon>Actinomarinicola</taxon>
    </lineage>
</organism>
<accession>A0A5Q2RIA1</accession>
<keyword evidence="4" id="KW-1185">Reference proteome</keyword>
<dbReference type="RefSeq" id="WP_153760623.1">
    <property type="nucleotide sequence ID" value="NZ_CP045851.1"/>
</dbReference>
<feature type="transmembrane region" description="Helical" evidence="1">
    <location>
        <begin position="43"/>
        <end position="63"/>
    </location>
</feature>
<evidence type="ECO:0000259" key="2">
    <source>
        <dbReference type="Pfam" id="PF06724"/>
    </source>
</evidence>
<keyword evidence="1" id="KW-1133">Transmembrane helix</keyword>
<evidence type="ECO:0000256" key="1">
    <source>
        <dbReference type="SAM" id="Phobius"/>
    </source>
</evidence>
<evidence type="ECO:0000313" key="3">
    <source>
        <dbReference type="EMBL" id="QGG96519.1"/>
    </source>
</evidence>
<keyword evidence="1" id="KW-0472">Membrane</keyword>
<evidence type="ECO:0000313" key="4">
    <source>
        <dbReference type="Proteomes" id="UP000334019"/>
    </source>
</evidence>
<feature type="transmembrane region" description="Helical" evidence="1">
    <location>
        <begin position="221"/>
        <end position="240"/>
    </location>
</feature>